<gene>
    <name evidence="8" type="ORF">CDAUBV1_LOCUS7880</name>
</gene>
<dbReference type="SUPFAM" id="SSF49417">
    <property type="entry name" value="p53-like transcription factors"/>
    <property type="match status" value="1"/>
</dbReference>
<evidence type="ECO:0000256" key="1">
    <source>
        <dbReference type="ARBA" id="ARBA00023015"/>
    </source>
</evidence>
<feature type="compositionally biased region" description="Polar residues" evidence="6">
    <location>
        <begin position="79"/>
        <end position="119"/>
    </location>
</feature>
<accession>A0AAV2TDK8</accession>
<dbReference type="GO" id="GO:0045893">
    <property type="term" value="P:positive regulation of DNA-templated transcription"/>
    <property type="evidence" value="ECO:0007669"/>
    <property type="project" value="InterPro"/>
</dbReference>
<dbReference type="GO" id="GO:0001708">
    <property type="term" value="P:cell fate specification"/>
    <property type="evidence" value="ECO:0007669"/>
    <property type="project" value="TreeGrafter"/>
</dbReference>
<evidence type="ECO:0000256" key="6">
    <source>
        <dbReference type="SAM" id="MobiDB-lite"/>
    </source>
</evidence>
<protein>
    <recommendedName>
        <fullName evidence="7">T-box domain-containing protein</fullName>
    </recommendedName>
</protein>
<keyword evidence="4 5" id="KW-0539">Nucleus</keyword>
<dbReference type="EMBL" id="CAXLJL010000201">
    <property type="protein sequence ID" value="CAL5134508.1"/>
    <property type="molecule type" value="Genomic_DNA"/>
</dbReference>
<reference evidence="8" key="1">
    <citation type="submission" date="2024-06" db="EMBL/GenBank/DDBJ databases">
        <authorList>
            <person name="Liu X."/>
            <person name="Lenzi L."/>
            <person name="Haldenby T S."/>
            <person name="Uol C."/>
        </authorList>
    </citation>
    <scope>NUCLEOTIDE SEQUENCE</scope>
</reference>
<comment type="subcellular location">
    <subcellularLocation>
        <location evidence="5">Nucleus</location>
    </subcellularLocation>
</comment>
<comment type="caution">
    <text evidence="5">Lacks conserved residue(s) required for the propagation of feature annotation.</text>
</comment>
<name>A0AAV2TDK8_CALDB</name>
<keyword evidence="2 5" id="KW-0238">DNA-binding</keyword>
<dbReference type="Gene3D" id="2.60.40.820">
    <property type="entry name" value="Transcription factor, T-box"/>
    <property type="match status" value="1"/>
</dbReference>
<dbReference type="PROSITE" id="PS50252">
    <property type="entry name" value="TBOX_3"/>
    <property type="match status" value="1"/>
</dbReference>
<dbReference type="GO" id="GO:0005634">
    <property type="term" value="C:nucleus"/>
    <property type="evidence" value="ECO:0007669"/>
    <property type="project" value="UniProtKB-SubCell"/>
</dbReference>
<dbReference type="InterPro" id="IPR046360">
    <property type="entry name" value="T-box_DNA-bd"/>
</dbReference>
<dbReference type="GO" id="GO:0000981">
    <property type="term" value="F:DNA-binding transcription factor activity, RNA polymerase II-specific"/>
    <property type="evidence" value="ECO:0007669"/>
    <property type="project" value="TreeGrafter"/>
</dbReference>
<feature type="region of interest" description="Disordered" evidence="6">
    <location>
        <begin position="1"/>
        <end position="28"/>
    </location>
</feature>
<evidence type="ECO:0000313" key="8">
    <source>
        <dbReference type="EMBL" id="CAL5134508.1"/>
    </source>
</evidence>
<sequence>MNPNHISAYSTPKFSSEDDLRTSQTSWFPSVEGTGMRYGELQNFEAEDEMMSNLFAKTSGFITESGEHQMRHGFLSELSPPQFTNDSSSGGETQNLSTKTSTDYSSSAVTYPSDRPSYSSVSYPELAAMSTCENTLRRVTDLDVNVSQDRSTVENFINHHQFALYPTNVNVEVPISCHQFFLSKNSCGFTEGGDSLASLREWENNHCFPTHSSYPYISNASVTSAHCVASGPNEYTVLPSYENRMVDCSTTTMRPDFYYLSNHTAAPQEQTFLSMSNHSPQKTWLSYVDVSASTNGIDRPSGMCTNKFYDYKCCLHNNPLGSQAEKFCPQCCNRIGASASCANTISTVKQTSDETTCSQNVTMPWQLVNFRGLHPAVHHQRTSNPIAMPFPKRIKQDLLNLCQHSSYHGLKRGVKRRAASFSSRADIFMKSNASSGCASSKGSVHSVQALKGHPSLSFLRDLSSLAEFIPSVPKGGASKWLNESLPLFEGVEITDSSIQRNFCAHPQQPNRHIRMRLRDIKIWSDLYVHGAEMIATNSGRRLFPSLSIDVQGLIPSDEYIFIIDLVLTEPHLFKHQGGQWLISSHADEQKPAEKSVNHVYIQEDSPKTGAYWMESGVNFTRAKITNNKDTMIKNMIQVQSMRRYLPRYTILRVCSHESVTATSSNPTYTTTTGERQIDFIGSYIIPGTQFFTVTAYQNPDVIRVKIDNNPFAKGFRNRQDNGCSVDTLLYPGL</sequence>
<keyword evidence="3" id="KW-0804">Transcription</keyword>
<evidence type="ECO:0000256" key="3">
    <source>
        <dbReference type="ARBA" id="ARBA00023163"/>
    </source>
</evidence>
<dbReference type="SMART" id="SM00425">
    <property type="entry name" value="TBOX"/>
    <property type="match status" value="1"/>
</dbReference>
<dbReference type="InterPro" id="IPR036960">
    <property type="entry name" value="T-box_sf"/>
</dbReference>
<dbReference type="InterPro" id="IPR001699">
    <property type="entry name" value="TF_T-box"/>
</dbReference>
<feature type="compositionally biased region" description="Polar residues" evidence="6">
    <location>
        <begin position="1"/>
        <end position="14"/>
    </location>
</feature>
<organism evidence="8 9">
    <name type="scientific">Calicophoron daubneyi</name>
    <name type="common">Rumen fluke</name>
    <name type="synonym">Paramphistomum daubneyi</name>
    <dbReference type="NCBI Taxonomy" id="300641"/>
    <lineage>
        <taxon>Eukaryota</taxon>
        <taxon>Metazoa</taxon>
        <taxon>Spiralia</taxon>
        <taxon>Lophotrochozoa</taxon>
        <taxon>Platyhelminthes</taxon>
        <taxon>Trematoda</taxon>
        <taxon>Digenea</taxon>
        <taxon>Plagiorchiida</taxon>
        <taxon>Pronocephalata</taxon>
        <taxon>Paramphistomoidea</taxon>
        <taxon>Paramphistomidae</taxon>
        <taxon>Calicophoron</taxon>
    </lineage>
</organism>
<evidence type="ECO:0000313" key="9">
    <source>
        <dbReference type="Proteomes" id="UP001497525"/>
    </source>
</evidence>
<proteinExistence type="predicted"/>
<dbReference type="GO" id="GO:0000978">
    <property type="term" value="F:RNA polymerase II cis-regulatory region sequence-specific DNA binding"/>
    <property type="evidence" value="ECO:0007669"/>
    <property type="project" value="InterPro"/>
</dbReference>
<dbReference type="AlphaFoldDB" id="A0AAV2TDK8"/>
<dbReference type="Proteomes" id="UP001497525">
    <property type="component" value="Unassembled WGS sequence"/>
</dbReference>
<dbReference type="InterPro" id="IPR008967">
    <property type="entry name" value="p53-like_TF_DNA-bd_sf"/>
</dbReference>
<evidence type="ECO:0000256" key="5">
    <source>
        <dbReference type="PROSITE-ProRule" id="PRU00201"/>
    </source>
</evidence>
<evidence type="ECO:0000256" key="2">
    <source>
        <dbReference type="ARBA" id="ARBA00023125"/>
    </source>
</evidence>
<dbReference type="Pfam" id="PF00907">
    <property type="entry name" value="T-box"/>
    <property type="match status" value="1"/>
</dbReference>
<dbReference type="PANTHER" id="PTHR11267">
    <property type="entry name" value="T-BOX PROTEIN-RELATED"/>
    <property type="match status" value="1"/>
</dbReference>
<keyword evidence="1" id="KW-0805">Transcription regulation</keyword>
<dbReference type="PANTHER" id="PTHR11267:SF181">
    <property type="entry name" value="OPTOMOTOR-BLIND PROTEIN"/>
    <property type="match status" value="1"/>
</dbReference>
<evidence type="ECO:0000256" key="4">
    <source>
        <dbReference type="ARBA" id="ARBA00023242"/>
    </source>
</evidence>
<comment type="caution">
    <text evidence="8">The sequence shown here is derived from an EMBL/GenBank/DDBJ whole genome shotgun (WGS) entry which is preliminary data.</text>
</comment>
<evidence type="ECO:0000259" key="7">
    <source>
        <dbReference type="PROSITE" id="PS50252"/>
    </source>
</evidence>
<feature type="domain" description="T-box" evidence="7">
    <location>
        <begin position="517"/>
        <end position="717"/>
    </location>
</feature>
<feature type="region of interest" description="Disordered" evidence="6">
    <location>
        <begin position="77"/>
        <end position="119"/>
    </location>
</feature>
<dbReference type="GO" id="GO:0000785">
    <property type="term" value="C:chromatin"/>
    <property type="evidence" value="ECO:0007669"/>
    <property type="project" value="TreeGrafter"/>
</dbReference>
<dbReference type="CDD" id="cd00182">
    <property type="entry name" value="T-box"/>
    <property type="match status" value="1"/>
</dbReference>
<dbReference type="PRINTS" id="PR00937">
    <property type="entry name" value="TBOX"/>
</dbReference>